<protein>
    <submittedName>
        <fullName evidence="1">Disease resistance RPP13-like protein 4</fullName>
    </submittedName>
</protein>
<reference evidence="1 2" key="1">
    <citation type="journal article" date="2022" name="Plant J.">
        <title>Chromosome-level genome of Camellia lanceoleosa provides a valuable resource for understanding genome evolution and self-incompatibility.</title>
        <authorList>
            <person name="Gong W."/>
            <person name="Xiao S."/>
            <person name="Wang L."/>
            <person name="Liao Z."/>
            <person name="Chang Y."/>
            <person name="Mo W."/>
            <person name="Hu G."/>
            <person name="Li W."/>
            <person name="Zhao G."/>
            <person name="Zhu H."/>
            <person name="Hu X."/>
            <person name="Ji K."/>
            <person name="Xiang X."/>
            <person name="Song Q."/>
            <person name="Yuan D."/>
            <person name="Jin S."/>
            <person name="Zhang L."/>
        </authorList>
    </citation>
    <scope>NUCLEOTIDE SEQUENCE [LARGE SCALE GENOMIC DNA]</scope>
    <source>
        <strain evidence="1">SQ_2022a</strain>
    </source>
</reference>
<gene>
    <name evidence="1" type="ORF">LOK49_LG07G01578</name>
</gene>
<proteinExistence type="predicted"/>
<organism evidence="1 2">
    <name type="scientific">Camellia lanceoleosa</name>
    <dbReference type="NCBI Taxonomy" id="1840588"/>
    <lineage>
        <taxon>Eukaryota</taxon>
        <taxon>Viridiplantae</taxon>
        <taxon>Streptophyta</taxon>
        <taxon>Embryophyta</taxon>
        <taxon>Tracheophyta</taxon>
        <taxon>Spermatophyta</taxon>
        <taxon>Magnoliopsida</taxon>
        <taxon>eudicotyledons</taxon>
        <taxon>Gunneridae</taxon>
        <taxon>Pentapetalae</taxon>
        <taxon>asterids</taxon>
        <taxon>Ericales</taxon>
        <taxon>Theaceae</taxon>
        <taxon>Camellia</taxon>
    </lineage>
</organism>
<keyword evidence="2" id="KW-1185">Reference proteome</keyword>
<dbReference type="EMBL" id="CM045764">
    <property type="protein sequence ID" value="KAI8007735.1"/>
    <property type="molecule type" value="Genomic_DNA"/>
</dbReference>
<evidence type="ECO:0000313" key="1">
    <source>
        <dbReference type="EMBL" id="KAI8007735.1"/>
    </source>
</evidence>
<name>A0ACC0H3I9_9ERIC</name>
<accession>A0ACC0H3I9</accession>
<dbReference type="Proteomes" id="UP001060215">
    <property type="component" value="Chromosome 7"/>
</dbReference>
<comment type="caution">
    <text evidence="1">The sequence shown here is derived from an EMBL/GenBank/DDBJ whole genome shotgun (WGS) entry which is preliminary data.</text>
</comment>
<evidence type="ECO:0000313" key="2">
    <source>
        <dbReference type="Proteomes" id="UP001060215"/>
    </source>
</evidence>
<sequence length="96" mass="11264">MKTPDPVVNVLVQDLIHQLYTESNYILEFQTHFAEMKTQLNHMQSFISDADNIKEKHKTVKTTLIDLRELTYEDDDLLIDCLIRADYDTRRVSSSC</sequence>